<keyword evidence="2" id="KW-0472">Membrane</keyword>
<feature type="region of interest" description="Disordered" evidence="1">
    <location>
        <begin position="229"/>
        <end position="291"/>
    </location>
</feature>
<accession>A0A699J8Z0</accession>
<dbReference type="AlphaFoldDB" id="A0A699J8Z0"/>
<dbReference type="EMBL" id="BKCJ010378214">
    <property type="protein sequence ID" value="GFA15984.1"/>
    <property type="molecule type" value="Genomic_DNA"/>
</dbReference>
<name>A0A699J8Z0_TANCI</name>
<keyword evidence="2" id="KW-1133">Transmembrane helix</keyword>
<sequence length="395" mass="44211">NMDNENVPAPAHIRSDDQILPFAAWNFFRAFIALASVPAIYLQRFWGTLMFEAKTRAYRFQLDENYFRLDANLLREALDITPVDQAHQFVSPPSDYAELMWEEFVQAIQTFLVDNANLGSPTKKGKKTKPYVIPYSRFTKLIIYHLGRHHNIHQRSRSPLNLAEDDLSLGNLKFIPKGKIDEVFGIKTLEKLITDNIRNAPYYNVYLGIVAKHEQGIMAVKKGGKIKTTHKADKLVKPAPAKQAKPATAKQPKPKPVKEKPTKATPLQKAGKGEEQDQPEAVPEPQGAGEEYDLERAIQRKATRPILMVEGKGKAIVTEEQAAQSLLALHTPKRRSTTDQFIFQRQTPATEEASTGPSAQPQDDTYTNIVCETPSPTNVETGVDADKVISEGDTK</sequence>
<reference evidence="3" key="1">
    <citation type="journal article" date="2019" name="Sci. Rep.">
        <title>Draft genome of Tanacetum cinerariifolium, the natural source of mosquito coil.</title>
        <authorList>
            <person name="Yamashiro T."/>
            <person name="Shiraishi A."/>
            <person name="Satake H."/>
            <person name="Nakayama K."/>
        </authorList>
    </citation>
    <scope>NUCLEOTIDE SEQUENCE</scope>
</reference>
<feature type="compositionally biased region" description="Low complexity" evidence="1">
    <location>
        <begin position="237"/>
        <end position="251"/>
    </location>
</feature>
<keyword evidence="2" id="KW-0812">Transmembrane</keyword>
<gene>
    <name evidence="3" type="ORF">Tci_587956</name>
</gene>
<organism evidence="3">
    <name type="scientific">Tanacetum cinerariifolium</name>
    <name type="common">Dalmatian daisy</name>
    <name type="synonym">Chrysanthemum cinerariifolium</name>
    <dbReference type="NCBI Taxonomy" id="118510"/>
    <lineage>
        <taxon>Eukaryota</taxon>
        <taxon>Viridiplantae</taxon>
        <taxon>Streptophyta</taxon>
        <taxon>Embryophyta</taxon>
        <taxon>Tracheophyta</taxon>
        <taxon>Spermatophyta</taxon>
        <taxon>Magnoliopsida</taxon>
        <taxon>eudicotyledons</taxon>
        <taxon>Gunneridae</taxon>
        <taxon>Pentapetalae</taxon>
        <taxon>asterids</taxon>
        <taxon>campanulids</taxon>
        <taxon>Asterales</taxon>
        <taxon>Asteraceae</taxon>
        <taxon>Asteroideae</taxon>
        <taxon>Anthemideae</taxon>
        <taxon>Anthemidinae</taxon>
        <taxon>Tanacetum</taxon>
    </lineage>
</organism>
<protein>
    <submittedName>
        <fullName evidence="3">E-beta-farnesene synthase</fullName>
    </submittedName>
</protein>
<feature type="compositionally biased region" description="Basic and acidic residues" evidence="1">
    <location>
        <begin position="384"/>
        <end position="395"/>
    </location>
</feature>
<comment type="caution">
    <text evidence="3">The sequence shown here is derived from an EMBL/GenBank/DDBJ whole genome shotgun (WGS) entry which is preliminary data.</text>
</comment>
<evidence type="ECO:0000313" key="3">
    <source>
        <dbReference type="EMBL" id="GFA15984.1"/>
    </source>
</evidence>
<evidence type="ECO:0000256" key="1">
    <source>
        <dbReference type="SAM" id="MobiDB-lite"/>
    </source>
</evidence>
<feature type="non-terminal residue" evidence="3">
    <location>
        <position position="1"/>
    </location>
</feature>
<feature type="transmembrane region" description="Helical" evidence="2">
    <location>
        <begin position="22"/>
        <end position="42"/>
    </location>
</feature>
<feature type="compositionally biased region" description="Polar residues" evidence="1">
    <location>
        <begin position="338"/>
        <end position="380"/>
    </location>
</feature>
<feature type="non-terminal residue" evidence="3">
    <location>
        <position position="395"/>
    </location>
</feature>
<evidence type="ECO:0000256" key="2">
    <source>
        <dbReference type="SAM" id="Phobius"/>
    </source>
</evidence>
<feature type="region of interest" description="Disordered" evidence="1">
    <location>
        <begin position="329"/>
        <end position="395"/>
    </location>
</feature>
<proteinExistence type="predicted"/>